<name>A0A0P7ZS86_9CYAN</name>
<sequence length="144" mass="16559">MASLTEVKTYLAHWFQLGKVVKSDRGHTQYQIEKVIQGDHFSLEFENCWAAIMSNQGRDLYLEGTDQTIAELLSPAWEIISCARCDMPVPIPEVELQSRLCPCNDLPGWPNEEIPKPRLPVNNYQQLHKLKKRLQHNLSQESVS</sequence>
<dbReference type="PATRIC" id="fig|1666911.3.peg.5054"/>
<comment type="caution">
    <text evidence="1">The sequence shown here is derived from an EMBL/GenBank/DDBJ whole genome shotgun (WGS) entry which is preliminary data.</text>
</comment>
<organism evidence="1 2">
    <name type="scientific">Phormidesmis priestleyi Ana</name>
    <dbReference type="NCBI Taxonomy" id="1666911"/>
    <lineage>
        <taxon>Bacteria</taxon>
        <taxon>Bacillati</taxon>
        <taxon>Cyanobacteriota</taxon>
        <taxon>Cyanophyceae</taxon>
        <taxon>Leptolyngbyales</taxon>
        <taxon>Leptolyngbyaceae</taxon>
        <taxon>Phormidesmis</taxon>
    </lineage>
</organism>
<dbReference type="Proteomes" id="UP000050465">
    <property type="component" value="Unassembled WGS sequence"/>
</dbReference>
<evidence type="ECO:0000313" key="2">
    <source>
        <dbReference type="Proteomes" id="UP000050465"/>
    </source>
</evidence>
<dbReference type="AlphaFoldDB" id="A0A0P7ZS86"/>
<dbReference type="STRING" id="1666911.HLUCCA11_07260"/>
<evidence type="ECO:0000313" key="1">
    <source>
        <dbReference type="EMBL" id="KPQ36326.1"/>
    </source>
</evidence>
<dbReference type="EMBL" id="LJZR01000007">
    <property type="protein sequence ID" value="KPQ36326.1"/>
    <property type="molecule type" value="Genomic_DNA"/>
</dbReference>
<proteinExistence type="predicted"/>
<gene>
    <name evidence="1" type="ORF">HLUCCA11_07260</name>
</gene>
<protein>
    <submittedName>
        <fullName evidence="1">Uncharacterized protein</fullName>
    </submittedName>
</protein>
<reference evidence="1 2" key="1">
    <citation type="submission" date="2015-09" db="EMBL/GenBank/DDBJ databases">
        <title>Identification and resolution of microdiversity through metagenomic sequencing of parallel consortia.</title>
        <authorList>
            <person name="Nelson W.C."/>
            <person name="Romine M.F."/>
            <person name="Lindemann S.R."/>
        </authorList>
    </citation>
    <scope>NUCLEOTIDE SEQUENCE [LARGE SCALE GENOMIC DNA]</scope>
    <source>
        <strain evidence="1">Ana</strain>
    </source>
</reference>
<accession>A0A0P7ZS86</accession>